<proteinExistence type="predicted"/>
<name>A0ACC2FZK4_DALPE</name>
<accession>A0ACC2FZK4</accession>
<comment type="caution">
    <text evidence="1">The sequence shown here is derived from an EMBL/GenBank/DDBJ whole genome shotgun (WGS) entry which is preliminary data.</text>
</comment>
<organism evidence="1 2">
    <name type="scientific">Dallia pectoralis</name>
    <name type="common">Alaska blackfish</name>
    <dbReference type="NCBI Taxonomy" id="75939"/>
    <lineage>
        <taxon>Eukaryota</taxon>
        <taxon>Metazoa</taxon>
        <taxon>Chordata</taxon>
        <taxon>Craniata</taxon>
        <taxon>Vertebrata</taxon>
        <taxon>Euteleostomi</taxon>
        <taxon>Actinopterygii</taxon>
        <taxon>Neopterygii</taxon>
        <taxon>Teleostei</taxon>
        <taxon>Protacanthopterygii</taxon>
        <taxon>Esociformes</taxon>
        <taxon>Umbridae</taxon>
        <taxon>Dallia</taxon>
    </lineage>
</organism>
<evidence type="ECO:0000313" key="2">
    <source>
        <dbReference type="Proteomes" id="UP001157502"/>
    </source>
</evidence>
<gene>
    <name evidence="1" type="ORF">DPEC_G00240540</name>
</gene>
<reference evidence="1" key="1">
    <citation type="submission" date="2021-05" db="EMBL/GenBank/DDBJ databases">
        <authorList>
            <person name="Pan Q."/>
            <person name="Jouanno E."/>
            <person name="Zahm M."/>
            <person name="Klopp C."/>
            <person name="Cabau C."/>
            <person name="Louis A."/>
            <person name="Berthelot C."/>
            <person name="Parey E."/>
            <person name="Roest Crollius H."/>
            <person name="Montfort J."/>
            <person name="Robinson-Rechavi M."/>
            <person name="Bouchez O."/>
            <person name="Lampietro C."/>
            <person name="Lopez Roques C."/>
            <person name="Donnadieu C."/>
            <person name="Postlethwait J."/>
            <person name="Bobe J."/>
            <person name="Dillon D."/>
            <person name="Chandos A."/>
            <person name="von Hippel F."/>
            <person name="Guiguen Y."/>
        </authorList>
    </citation>
    <scope>NUCLEOTIDE SEQUENCE</scope>
    <source>
        <strain evidence="1">YG-Jan2019</strain>
    </source>
</reference>
<dbReference type="EMBL" id="CM055747">
    <property type="protein sequence ID" value="KAJ7996777.1"/>
    <property type="molecule type" value="Genomic_DNA"/>
</dbReference>
<dbReference type="Proteomes" id="UP001157502">
    <property type="component" value="Chromosome 20"/>
</dbReference>
<protein>
    <submittedName>
        <fullName evidence="1">Uncharacterized protein</fullName>
    </submittedName>
</protein>
<evidence type="ECO:0000313" key="1">
    <source>
        <dbReference type="EMBL" id="KAJ7996777.1"/>
    </source>
</evidence>
<sequence length="76" mass="8324">MTLSSEQDNDLPLFSRTPDTPAISRAGHPSFSSALHCGMWEGRGASHGCCGDTLLFSIKYNVKRLSHTVTVLQEIF</sequence>
<keyword evidence="2" id="KW-1185">Reference proteome</keyword>